<dbReference type="AlphaFoldDB" id="A0A1H0VQE6"/>
<dbReference type="Gene3D" id="3.40.50.1820">
    <property type="entry name" value="alpha/beta hydrolase"/>
    <property type="match status" value="1"/>
</dbReference>
<dbReference type="SUPFAM" id="SSF53474">
    <property type="entry name" value="alpha/beta-Hydrolases"/>
    <property type="match status" value="1"/>
</dbReference>
<sequence>MRRNIDIIKRNDVKITGTGDKPIIFAPGFGCDQRMWRYVTPAFKKDYRIITFDYVGAGNTDLRFYDPTRYSQLSGYAQDVIDVLDTLQLQEAIFVGHSVSSMIGLIASIQDPKYFERLIMIGPSPCYINDPPDYAGGFEISALEGLVDLMEKNYIQWANQFAPMIMKNADRPNLSEELEESFCSTDPNIAVNFARATFFSDNRKDLSKATVPSLVLQCADDAIAPTKVGEYIHRHMPGSEIQFMKATGHCPHLSHPEETAELIKDYLSKLQII</sequence>
<accession>A0A1H0VQE6</accession>
<organism evidence="3 4">
    <name type="scientific">Litchfieldia salsa</name>
    <dbReference type="NCBI Taxonomy" id="930152"/>
    <lineage>
        <taxon>Bacteria</taxon>
        <taxon>Bacillati</taxon>
        <taxon>Bacillota</taxon>
        <taxon>Bacilli</taxon>
        <taxon>Bacillales</taxon>
        <taxon>Bacillaceae</taxon>
        <taxon>Litchfieldia</taxon>
    </lineage>
</organism>
<dbReference type="Proteomes" id="UP000199159">
    <property type="component" value="Unassembled WGS sequence"/>
</dbReference>
<proteinExistence type="inferred from homology"/>
<dbReference type="PANTHER" id="PTHR43039">
    <property type="entry name" value="ESTERASE-RELATED"/>
    <property type="match status" value="1"/>
</dbReference>
<name>A0A1H0VQE6_9BACI</name>
<evidence type="ECO:0000256" key="1">
    <source>
        <dbReference type="ARBA" id="ARBA00008645"/>
    </source>
</evidence>
<evidence type="ECO:0000259" key="2">
    <source>
        <dbReference type="Pfam" id="PF12697"/>
    </source>
</evidence>
<reference evidence="4" key="1">
    <citation type="submission" date="2016-10" db="EMBL/GenBank/DDBJ databases">
        <authorList>
            <person name="Varghese N."/>
            <person name="Submissions S."/>
        </authorList>
    </citation>
    <scope>NUCLEOTIDE SEQUENCE [LARGE SCALE GENOMIC DNA]</scope>
    <source>
        <strain evidence="4">IBRC-M10078</strain>
    </source>
</reference>
<feature type="domain" description="AB hydrolase-1" evidence="2">
    <location>
        <begin position="23"/>
        <end position="261"/>
    </location>
</feature>
<comment type="similarity">
    <text evidence="1">Belongs to the AB hydrolase superfamily.</text>
</comment>
<dbReference type="EMBL" id="FNJU01000007">
    <property type="protein sequence ID" value="SDP80819.1"/>
    <property type="molecule type" value="Genomic_DNA"/>
</dbReference>
<protein>
    <submittedName>
        <fullName evidence="3">Sigma-B regulation protein RsbQ</fullName>
    </submittedName>
</protein>
<dbReference type="RefSeq" id="WP_238457275.1">
    <property type="nucleotide sequence ID" value="NZ_FNJU01000007.1"/>
</dbReference>
<evidence type="ECO:0000313" key="3">
    <source>
        <dbReference type="EMBL" id="SDP80819.1"/>
    </source>
</evidence>
<evidence type="ECO:0000313" key="4">
    <source>
        <dbReference type="Proteomes" id="UP000199159"/>
    </source>
</evidence>
<dbReference type="PRINTS" id="PR00111">
    <property type="entry name" value="ABHYDROLASE"/>
</dbReference>
<gene>
    <name evidence="3" type="ORF">SAMN05216565_107155</name>
</gene>
<dbReference type="Pfam" id="PF12697">
    <property type="entry name" value="Abhydrolase_6"/>
    <property type="match status" value="1"/>
</dbReference>
<dbReference type="InterPro" id="IPR029058">
    <property type="entry name" value="AB_hydrolase_fold"/>
</dbReference>
<dbReference type="InterPro" id="IPR000073">
    <property type="entry name" value="AB_hydrolase_1"/>
</dbReference>
<dbReference type="STRING" id="930152.SAMN05216565_107155"/>
<keyword evidence="4" id="KW-1185">Reference proteome</keyword>